<dbReference type="AlphaFoldDB" id="A0A655DB16"/>
<proteinExistence type="predicted"/>
<organism evidence="1 2">
    <name type="scientific">Salmonella enterica subsp. enterica serovar Bovismorbificans</name>
    <dbReference type="NCBI Taxonomy" id="58097"/>
    <lineage>
        <taxon>Bacteria</taxon>
        <taxon>Pseudomonadati</taxon>
        <taxon>Pseudomonadota</taxon>
        <taxon>Gammaproteobacteria</taxon>
        <taxon>Enterobacterales</taxon>
        <taxon>Enterobacteriaceae</taxon>
        <taxon>Salmonella</taxon>
    </lineage>
</organism>
<sequence>MLIQIRFVLEGIGIDIAFAQRFIRQNIIIKGHQFHVQAVFFFRDFLRDFGNLLLCANDYADFNMVRIFFILTATRKCQRTNQSTHCRKGFEFERHAYFLNEYLCCV</sequence>
<name>A0A655DB16_SALET</name>
<evidence type="ECO:0000313" key="1">
    <source>
        <dbReference type="EMBL" id="CNU53826.1"/>
    </source>
</evidence>
<accession>A0A655DB16</accession>
<dbReference type="EMBL" id="CQPA01000026">
    <property type="protein sequence ID" value="CNU53826.1"/>
    <property type="molecule type" value="Genomic_DNA"/>
</dbReference>
<reference evidence="1 2" key="1">
    <citation type="submission" date="2015-03" db="EMBL/GenBank/DDBJ databases">
        <authorList>
            <consortium name="Pathogen Informatics"/>
        </authorList>
    </citation>
    <scope>NUCLEOTIDE SEQUENCE [LARGE SCALE GENOMIC DNA]</scope>
    <source>
        <strain evidence="1 2">A1104</strain>
    </source>
</reference>
<protein>
    <submittedName>
        <fullName evidence="1">Uncharacterized protein</fullName>
    </submittedName>
</protein>
<dbReference type="Proteomes" id="UP000041314">
    <property type="component" value="Unassembled WGS sequence"/>
</dbReference>
<gene>
    <name evidence="1" type="ORF">ERS008198_02999</name>
</gene>
<evidence type="ECO:0000313" key="2">
    <source>
        <dbReference type="Proteomes" id="UP000041314"/>
    </source>
</evidence>